<dbReference type="InterPro" id="IPR026516">
    <property type="entry name" value="THAP1/10"/>
</dbReference>
<keyword evidence="10" id="KW-0539">Nucleus</keyword>
<reference evidence="15" key="1">
    <citation type="submission" date="2014-05" db="EMBL/GenBank/DDBJ databases">
        <authorList>
            <person name="Chronopoulou M."/>
        </authorList>
    </citation>
    <scope>NUCLEOTIDE SEQUENCE</scope>
    <source>
        <tissue evidence="15">Whole organism</tissue>
    </source>
</reference>
<evidence type="ECO:0000256" key="2">
    <source>
        <dbReference type="ARBA" id="ARBA00006177"/>
    </source>
</evidence>
<feature type="region of interest" description="Disordered" evidence="13">
    <location>
        <begin position="307"/>
        <end position="335"/>
    </location>
</feature>
<evidence type="ECO:0000256" key="8">
    <source>
        <dbReference type="ARBA" id="ARBA00023125"/>
    </source>
</evidence>
<protein>
    <submittedName>
        <fullName evidence="15">THAP domaincontaining protein 1like [Acyrthosiphon pisum]</fullName>
    </submittedName>
</protein>
<sequence length="335" mass="38739">MVNTCCFPGCVNSRRDRISQSHMSLHAFPTDKEKCDAWMRAIPKKNFKPNRSSRLCGLHFRTKDYIQADWDRDLLKKRKDADVSCKLFLKPEAVPFMETSEPGKLADCGTQTSPPEIKHDLTVIKDFDDLLTKSNFIQLPEGFHKFTKSETLHIALFEENVPKIKNTLIIKKDLSYELWDGTILLSNEKVSDIVKDISLVTCVLDIENILLYLSISSECDTEENMVEKCINILEAQDYTEESDARLILFIVEQLKLLYKGNSHRRYSKQLLETCIRWEKRNTAFYRMLIEDDYFILPRTSYLKRIGNVNSGTDETPDSPPSVEECKMEAKESPSE</sequence>
<dbReference type="GO" id="GO:0043565">
    <property type="term" value="F:sequence-specific DNA binding"/>
    <property type="evidence" value="ECO:0007669"/>
    <property type="project" value="InterPro"/>
</dbReference>
<evidence type="ECO:0000256" key="6">
    <source>
        <dbReference type="ARBA" id="ARBA00023015"/>
    </source>
</evidence>
<evidence type="ECO:0000256" key="5">
    <source>
        <dbReference type="ARBA" id="ARBA00022833"/>
    </source>
</evidence>
<name>A0A0K2SV86_LEPSM</name>
<feature type="compositionally biased region" description="Basic and acidic residues" evidence="13">
    <location>
        <begin position="323"/>
        <end position="335"/>
    </location>
</feature>
<keyword evidence="3" id="KW-0479">Metal-binding</keyword>
<organism evidence="15">
    <name type="scientific">Lepeophtheirus salmonis</name>
    <name type="common">Salmon louse</name>
    <name type="synonym">Caligus salmonis</name>
    <dbReference type="NCBI Taxonomy" id="72036"/>
    <lineage>
        <taxon>Eukaryota</taxon>
        <taxon>Metazoa</taxon>
        <taxon>Ecdysozoa</taxon>
        <taxon>Arthropoda</taxon>
        <taxon>Crustacea</taxon>
        <taxon>Multicrustacea</taxon>
        <taxon>Hexanauplia</taxon>
        <taxon>Copepoda</taxon>
        <taxon>Siphonostomatoida</taxon>
        <taxon>Caligidae</taxon>
        <taxon>Lepeophtheirus</taxon>
    </lineage>
</organism>
<comment type="similarity">
    <text evidence="2">Belongs to the THAP1 family.</text>
</comment>
<dbReference type="GO" id="GO:0008270">
    <property type="term" value="F:zinc ion binding"/>
    <property type="evidence" value="ECO:0007669"/>
    <property type="project" value="UniProtKB-KW"/>
</dbReference>
<evidence type="ECO:0000256" key="12">
    <source>
        <dbReference type="PROSITE-ProRule" id="PRU00309"/>
    </source>
</evidence>
<evidence type="ECO:0000256" key="7">
    <source>
        <dbReference type="ARBA" id="ARBA00023054"/>
    </source>
</evidence>
<keyword evidence="7" id="KW-0175">Coiled coil</keyword>
<comment type="subcellular location">
    <subcellularLocation>
        <location evidence="1">Nucleus</location>
        <location evidence="1">Nucleoplasm</location>
    </subcellularLocation>
</comment>
<accession>A0A0K2SV86</accession>
<dbReference type="OrthoDB" id="5988927at2759"/>
<keyword evidence="5" id="KW-0862">Zinc</keyword>
<keyword evidence="11" id="KW-0131">Cell cycle</keyword>
<keyword evidence="6" id="KW-0805">Transcription regulation</keyword>
<dbReference type="Gene3D" id="6.20.210.20">
    <property type="entry name" value="THAP domain"/>
    <property type="match status" value="1"/>
</dbReference>
<keyword evidence="8 12" id="KW-0238">DNA-binding</keyword>
<evidence type="ECO:0000256" key="10">
    <source>
        <dbReference type="ARBA" id="ARBA00023242"/>
    </source>
</evidence>
<evidence type="ECO:0000259" key="14">
    <source>
        <dbReference type="PROSITE" id="PS50950"/>
    </source>
</evidence>
<dbReference type="AlphaFoldDB" id="A0A0K2SV86"/>
<dbReference type="SMART" id="SM00980">
    <property type="entry name" value="THAP"/>
    <property type="match status" value="1"/>
</dbReference>
<dbReference type="KEGG" id="lsm:121126161"/>
<dbReference type="SMART" id="SM00692">
    <property type="entry name" value="DM3"/>
    <property type="match status" value="1"/>
</dbReference>
<dbReference type="PROSITE" id="PS50950">
    <property type="entry name" value="ZF_THAP"/>
    <property type="match status" value="1"/>
</dbReference>
<dbReference type="SUPFAM" id="SSF57716">
    <property type="entry name" value="Glucocorticoid receptor-like (DNA-binding domain)"/>
    <property type="match status" value="1"/>
</dbReference>
<dbReference type="Pfam" id="PF05485">
    <property type="entry name" value="THAP"/>
    <property type="match status" value="1"/>
</dbReference>
<dbReference type="PANTHER" id="PTHR46600">
    <property type="entry name" value="THAP DOMAIN-CONTAINING"/>
    <property type="match status" value="1"/>
</dbReference>
<evidence type="ECO:0000256" key="9">
    <source>
        <dbReference type="ARBA" id="ARBA00023163"/>
    </source>
</evidence>
<keyword evidence="9" id="KW-0804">Transcription</keyword>
<evidence type="ECO:0000256" key="1">
    <source>
        <dbReference type="ARBA" id="ARBA00004642"/>
    </source>
</evidence>
<dbReference type="GO" id="GO:0005654">
    <property type="term" value="C:nucleoplasm"/>
    <property type="evidence" value="ECO:0007669"/>
    <property type="project" value="UniProtKB-SubCell"/>
</dbReference>
<evidence type="ECO:0000313" key="15">
    <source>
        <dbReference type="EMBL" id="CDW17623.1"/>
    </source>
</evidence>
<dbReference type="RefSeq" id="XP_040577403.1">
    <property type="nucleotide sequence ID" value="XM_040721469.2"/>
</dbReference>
<dbReference type="RefSeq" id="XP_040577402.1">
    <property type="nucleotide sequence ID" value="XM_040721468.2"/>
</dbReference>
<evidence type="ECO:0000256" key="13">
    <source>
        <dbReference type="SAM" id="MobiDB-lite"/>
    </source>
</evidence>
<dbReference type="InterPro" id="IPR038441">
    <property type="entry name" value="THAP_Znf_sf"/>
</dbReference>
<dbReference type="InterPro" id="IPR006612">
    <property type="entry name" value="THAP_Znf"/>
</dbReference>
<dbReference type="PANTHER" id="PTHR46600:SF1">
    <property type="entry name" value="THAP DOMAIN-CONTAINING PROTEIN 1"/>
    <property type="match status" value="1"/>
</dbReference>
<dbReference type="GeneID" id="121126161"/>
<evidence type="ECO:0000256" key="3">
    <source>
        <dbReference type="ARBA" id="ARBA00022723"/>
    </source>
</evidence>
<evidence type="ECO:0000256" key="4">
    <source>
        <dbReference type="ARBA" id="ARBA00022771"/>
    </source>
</evidence>
<feature type="domain" description="THAP-type" evidence="14">
    <location>
        <begin position="1"/>
        <end position="98"/>
    </location>
</feature>
<dbReference type="EMBL" id="HACA01000262">
    <property type="protein sequence ID" value="CDW17623.1"/>
    <property type="molecule type" value="Transcribed_RNA"/>
</dbReference>
<evidence type="ECO:0000256" key="11">
    <source>
        <dbReference type="ARBA" id="ARBA00023306"/>
    </source>
</evidence>
<proteinExistence type="inferred from homology"/>
<keyword evidence="4 12" id="KW-0863">Zinc-finger</keyword>